<feature type="region of interest" description="Disordered" evidence="1">
    <location>
        <begin position="1"/>
        <end position="49"/>
    </location>
</feature>
<keyword evidence="3" id="KW-1185">Reference proteome</keyword>
<dbReference type="Gene3D" id="3.30.70.1240">
    <property type="entry name" value="DOPA-like domains"/>
    <property type="match status" value="1"/>
</dbReference>
<organism evidence="2 3">
    <name type="scientific">Zasmidium cellare</name>
    <name type="common">Wine cellar mold</name>
    <name type="synonym">Racodium cellare</name>
    <dbReference type="NCBI Taxonomy" id="395010"/>
    <lineage>
        <taxon>Eukaryota</taxon>
        <taxon>Fungi</taxon>
        <taxon>Dikarya</taxon>
        <taxon>Ascomycota</taxon>
        <taxon>Pezizomycotina</taxon>
        <taxon>Dothideomycetes</taxon>
        <taxon>Dothideomycetidae</taxon>
        <taxon>Mycosphaerellales</taxon>
        <taxon>Mycosphaerellaceae</taxon>
        <taxon>Zasmidium</taxon>
    </lineage>
</organism>
<dbReference type="InterPro" id="IPR014980">
    <property type="entry name" value="DOPA_dioxygen"/>
</dbReference>
<dbReference type="Proteomes" id="UP001305779">
    <property type="component" value="Unassembled WGS sequence"/>
</dbReference>
<name>A0ABR0EAJ6_ZASCE</name>
<reference evidence="2 3" key="1">
    <citation type="journal article" date="2023" name="G3 (Bethesda)">
        <title>A chromosome-level genome assembly of Zasmidium syzygii isolated from banana leaves.</title>
        <authorList>
            <person name="van Westerhoven A.C."/>
            <person name="Mehrabi R."/>
            <person name="Talebi R."/>
            <person name="Steentjes M.B.F."/>
            <person name="Corcolon B."/>
            <person name="Chong P.A."/>
            <person name="Kema G.H.J."/>
            <person name="Seidl M.F."/>
        </authorList>
    </citation>
    <scope>NUCLEOTIDE SEQUENCE [LARGE SCALE GENOMIC DNA]</scope>
    <source>
        <strain evidence="2 3">P124</strain>
    </source>
</reference>
<dbReference type="Pfam" id="PF08883">
    <property type="entry name" value="DOPA_dioxygen"/>
    <property type="match status" value="1"/>
</dbReference>
<sequence length="190" mass="21310">MDPWAYEYPSPLQGYENLEPLSEERNEDGKSLKNPPSTTPSSAYTSFPDPIAQSPKPGFDIHIYFQQTDPEQLEYAKALHTRIRHEFPELRIFRLWDRPIGPHPVGMFEVDLFTPEQFGAFVPWLVVNRGPLSALVHPNTGVPYRDHTQRATWMGTPFPLITGGLLEHDGFGKIKVGGKAKTNGNGNGAL</sequence>
<proteinExistence type="predicted"/>
<gene>
    <name evidence="2" type="ORF">PRZ48_011127</name>
</gene>
<evidence type="ECO:0000313" key="2">
    <source>
        <dbReference type="EMBL" id="KAK4498469.1"/>
    </source>
</evidence>
<comment type="caution">
    <text evidence="2">The sequence shown here is derived from an EMBL/GenBank/DDBJ whole genome shotgun (WGS) entry which is preliminary data.</text>
</comment>
<dbReference type="EMBL" id="JAXOVC010000008">
    <property type="protein sequence ID" value="KAK4498469.1"/>
    <property type="molecule type" value="Genomic_DNA"/>
</dbReference>
<dbReference type="SUPFAM" id="SSF143410">
    <property type="entry name" value="DOPA-like"/>
    <property type="match status" value="1"/>
</dbReference>
<evidence type="ECO:0000256" key="1">
    <source>
        <dbReference type="SAM" id="MobiDB-lite"/>
    </source>
</evidence>
<evidence type="ECO:0000313" key="3">
    <source>
        <dbReference type="Proteomes" id="UP001305779"/>
    </source>
</evidence>
<feature type="compositionally biased region" description="Low complexity" evidence="1">
    <location>
        <begin position="35"/>
        <end position="48"/>
    </location>
</feature>
<accession>A0ABR0EAJ6</accession>
<dbReference type="PANTHER" id="PTHR36423">
    <property type="entry name" value="AFR070WP"/>
    <property type="match status" value="1"/>
</dbReference>
<protein>
    <submittedName>
        <fullName evidence="2">Uncharacterized protein</fullName>
    </submittedName>
</protein>
<dbReference type="InterPro" id="IPR023389">
    <property type="entry name" value="DOPA-like_sf"/>
</dbReference>
<dbReference type="PANTHER" id="PTHR36423:SF2">
    <property type="entry name" value="AFR070WP"/>
    <property type="match status" value="1"/>
</dbReference>
<feature type="compositionally biased region" description="Basic and acidic residues" evidence="1">
    <location>
        <begin position="22"/>
        <end position="31"/>
    </location>
</feature>